<evidence type="ECO:0000256" key="3">
    <source>
        <dbReference type="ARBA" id="ARBA00022448"/>
    </source>
</evidence>
<protein>
    <recommendedName>
        <fullName evidence="11 12">Multifunctional fusion protein</fullName>
    </recommendedName>
    <domain>
        <recommendedName>
            <fullName evidence="11">ATP-dependent DNA helicase</fullName>
            <ecNumber evidence="11">5.6.2.3</ecNumber>
        </recommendedName>
    </domain>
    <domain>
        <recommendedName>
            <fullName evidence="12">Protein ARV</fullName>
        </recommendedName>
    </domain>
</protein>
<feature type="transmembrane region" description="Helical" evidence="12">
    <location>
        <begin position="814"/>
        <end position="837"/>
    </location>
</feature>
<dbReference type="InterPro" id="IPR007290">
    <property type="entry name" value="Arv1"/>
</dbReference>
<dbReference type="EMBL" id="WIXE01003262">
    <property type="protein sequence ID" value="KAK5984105.1"/>
    <property type="molecule type" value="Genomic_DNA"/>
</dbReference>
<dbReference type="Pfam" id="PF04161">
    <property type="entry name" value="Arv1"/>
    <property type="match status" value="1"/>
</dbReference>
<keyword evidence="3 12" id="KW-0813">Transport</keyword>
<evidence type="ECO:0000256" key="10">
    <source>
        <dbReference type="ARBA" id="ARBA00023242"/>
    </source>
</evidence>
<dbReference type="PANTHER" id="PTHR47642">
    <property type="entry name" value="ATP-DEPENDENT DNA HELICASE"/>
    <property type="match status" value="1"/>
</dbReference>
<keyword evidence="7 12" id="KW-0445">Lipid transport</keyword>
<dbReference type="GO" id="GO:0000723">
    <property type="term" value="P:telomere maintenance"/>
    <property type="evidence" value="ECO:0007669"/>
    <property type="project" value="InterPro"/>
</dbReference>
<dbReference type="AlphaFoldDB" id="A0AAN8FTV9"/>
<keyword evidence="11" id="KW-0233">DNA recombination</keyword>
<keyword evidence="11" id="KW-0378">Hydrolase</keyword>
<evidence type="ECO:0000256" key="4">
    <source>
        <dbReference type="ARBA" id="ARBA00022692"/>
    </source>
</evidence>
<dbReference type="GO" id="GO:0006281">
    <property type="term" value="P:DNA repair"/>
    <property type="evidence" value="ECO:0007669"/>
    <property type="project" value="UniProtKB-KW"/>
</dbReference>
<dbReference type="FunFam" id="3.40.50.300:FF:003367">
    <property type="entry name" value="ATP-dependent DNA helicase PIF1"/>
    <property type="match status" value="1"/>
</dbReference>
<dbReference type="GO" id="GO:0016787">
    <property type="term" value="F:hydrolase activity"/>
    <property type="evidence" value="ECO:0007669"/>
    <property type="project" value="UniProtKB-KW"/>
</dbReference>
<dbReference type="GO" id="GO:0006310">
    <property type="term" value="P:DNA recombination"/>
    <property type="evidence" value="ECO:0007669"/>
    <property type="project" value="UniProtKB-KW"/>
</dbReference>
<keyword evidence="6 12" id="KW-1133">Transmembrane helix</keyword>
<comment type="similarity">
    <text evidence="11">Belongs to the helicase family.</text>
</comment>
<dbReference type="InterPro" id="IPR049163">
    <property type="entry name" value="Pif1-like_2B_dom"/>
</dbReference>
<comment type="subcellular location">
    <subcellularLocation>
        <location evidence="1 12">Endoplasmic reticulum membrane</location>
        <topology evidence="1 12">Multi-pass membrane protein</topology>
    </subcellularLocation>
</comment>
<dbReference type="Gene3D" id="3.40.50.300">
    <property type="entry name" value="P-loop containing nucleotide triphosphate hydrolases"/>
    <property type="match status" value="2"/>
</dbReference>
<keyword evidence="11 17" id="KW-0347">Helicase</keyword>
<dbReference type="GO" id="GO:0097036">
    <property type="term" value="P:regulation of plasma membrane sterol distribution"/>
    <property type="evidence" value="ECO:0007669"/>
    <property type="project" value="UniProtKB-UniRule"/>
</dbReference>
<name>A0AAN8FTV9_TRICO</name>
<sequence length="839" mass="93782">MVFSDASQVENCTYCYSLQCSVRIESISNVNRRGAVASKNATLIIGRNLAREIVLQVELGGVSGGRPAVASYSLVDCVIHRKSIAQGKGSIEVPSRKLVIQLSNCAPRKLNVFLKSLQAKLDIMRSERAQSAPGTHRTPLAVARKSYLRDLPSLHTVLSPLTVGEIRQVRKLRGIADSPLCHSPKPTPAEPSSTPKLSRKPLQKPSSAKKIATIQLSEEQRAVIRCVLQTSENVFFTGSAGTGKSVVLRRIIEMLPAATTFVTAATGVAACQLGGITLHSFAGIGVGRGSAEECLRTALSKENVVKQWKLCTHLVIDEISMVDAEFFTKIEFCEAWNRSIQKTIMLKCVHRQDDSRFVEVLQKIRVGKCSDDVCMALTETKANDFSAEGVVPTRLCTHTSDAQAVNTRCLEELEGESKLFEAEDSQFIPESLQGTVAKRLVLKVHAQVMLMKNVDLTRGLSNGSRGVVTKFSKKGFPVVKFFSTHEEIEVTPIRFAVRMPGHDEPACRRQLPLQLAWAISIHKSQGLTLDAVEVSLERVFAEGQSYVALSRARSLASLRVIAFDASVIRANKNVIRYYESIKDNADNEAEEENFIVRKRQRPKWPPKILRAMKFSDMAKKNYMCVNCMEPSTSLYQRYSEGVIRLSDCKGCGEVVDKYVEYDTMLVVIDLIIHNISAYRHLLYNMKIQSHIRLAVIFLFCDAYDKWISGRTGVYNIYDLEWIFYKSLLQSCIEMGTYIALIVLCEIALHSYRSERITTVIEGTIIGYYGNVAVVFSIIFRLSNEFSYRFVTQFFIFISHIQVQRTLFPELSTAINCVVVTCGVIASMASGFLCRYYLEY</sequence>
<comment type="caution">
    <text evidence="17">The sequence shown here is derived from an EMBL/GenBank/DDBJ whole genome shotgun (WGS) entry which is preliminary data.</text>
</comment>
<accession>A0AAN8FTV9</accession>
<keyword evidence="18" id="KW-1185">Reference proteome</keyword>
<comment type="function">
    <text evidence="12">Mediator of sterol homeostasis involved in sterol uptake, trafficking and distribution into membranes.</text>
</comment>
<feature type="domain" description="DNA helicase Pif1-like 2B" evidence="15">
    <location>
        <begin position="432"/>
        <end position="471"/>
    </location>
</feature>
<evidence type="ECO:0000256" key="2">
    <source>
        <dbReference type="ARBA" id="ARBA00009187"/>
    </source>
</evidence>
<dbReference type="EC" id="5.6.2.3" evidence="11"/>
<reference evidence="17 18" key="1">
    <citation type="submission" date="2019-10" db="EMBL/GenBank/DDBJ databases">
        <title>Assembly and Annotation for the nematode Trichostrongylus colubriformis.</title>
        <authorList>
            <person name="Martin J."/>
        </authorList>
    </citation>
    <scope>NUCLEOTIDE SEQUENCE [LARGE SCALE GENOMIC DNA]</scope>
    <source>
        <strain evidence="17">G859</strain>
        <tissue evidence="17">Whole worm</tissue>
    </source>
</reference>
<evidence type="ECO:0000256" key="1">
    <source>
        <dbReference type="ARBA" id="ARBA00004477"/>
    </source>
</evidence>
<keyword evidence="5 12" id="KW-0256">Endoplasmic reticulum</keyword>
<evidence type="ECO:0000256" key="6">
    <source>
        <dbReference type="ARBA" id="ARBA00022989"/>
    </source>
</evidence>
<evidence type="ECO:0000259" key="16">
    <source>
        <dbReference type="Pfam" id="PF25344"/>
    </source>
</evidence>
<dbReference type="InterPro" id="IPR057437">
    <property type="entry name" value="PIF1/LRR1_PH"/>
</dbReference>
<keyword evidence="9 12" id="KW-0472">Membrane</keyword>
<dbReference type="GO" id="GO:0016125">
    <property type="term" value="P:sterol metabolic process"/>
    <property type="evidence" value="ECO:0007669"/>
    <property type="project" value="UniProtKB-UniRule"/>
</dbReference>
<keyword evidence="11" id="KW-0234">DNA repair</keyword>
<comment type="catalytic activity">
    <reaction evidence="11">
        <text>ATP + H2O = ADP + phosphate + H(+)</text>
        <dbReference type="Rhea" id="RHEA:13065"/>
        <dbReference type="ChEBI" id="CHEBI:15377"/>
        <dbReference type="ChEBI" id="CHEBI:15378"/>
        <dbReference type="ChEBI" id="CHEBI:30616"/>
        <dbReference type="ChEBI" id="CHEBI:43474"/>
        <dbReference type="ChEBI" id="CHEBI:456216"/>
        <dbReference type="EC" id="5.6.2.3"/>
    </reaction>
</comment>
<dbReference type="Pfam" id="PF25344">
    <property type="entry name" value="PH_LRR1"/>
    <property type="match status" value="1"/>
</dbReference>
<dbReference type="CDD" id="cd18809">
    <property type="entry name" value="SF1_C_RecD"/>
    <property type="match status" value="1"/>
</dbReference>
<keyword evidence="11" id="KW-0067">ATP-binding</keyword>
<evidence type="ECO:0000313" key="18">
    <source>
        <dbReference type="Proteomes" id="UP001331761"/>
    </source>
</evidence>
<dbReference type="GO" id="GO:0032366">
    <property type="term" value="P:intracellular sterol transport"/>
    <property type="evidence" value="ECO:0007669"/>
    <property type="project" value="UniProtKB-UniRule"/>
</dbReference>
<gene>
    <name evidence="17" type="ORF">GCK32_009346</name>
</gene>
<dbReference type="PANTHER" id="PTHR47642:SF7">
    <property type="entry name" value="ATP-DEPENDENT DNA HELICASE PIF1"/>
    <property type="match status" value="1"/>
</dbReference>
<evidence type="ECO:0000256" key="9">
    <source>
        <dbReference type="ARBA" id="ARBA00023136"/>
    </source>
</evidence>
<evidence type="ECO:0000256" key="8">
    <source>
        <dbReference type="ARBA" id="ARBA00023098"/>
    </source>
</evidence>
<evidence type="ECO:0000256" key="11">
    <source>
        <dbReference type="RuleBase" id="RU363044"/>
    </source>
</evidence>
<dbReference type="InterPro" id="IPR051055">
    <property type="entry name" value="PIF1_helicase"/>
</dbReference>
<feature type="domain" description="DNA helicase Pif1-like DEAD-box helicase" evidence="14">
    <location>
        <begin position="215"/>
        <end position="332"/>
    </location>
</feature>
<dbReference type="Pfam" id="PF21530">
    <property type="entry name" value="Pif1_2B_dom"/>
    <property type="match status" value="1"/>
</dbReference>
<comment type="cofactor">
    <cofactor evidence="11">
        <name>Mg(2+)</name>
        <dbReference type="ChEBI" id="CHEBI:18420"/>
    </cofactor>
</comment>
<evidence type="ECO:0000256" key="5">
    <source>
        <dbReference type="ARBA" id="ARBA00022824"/>
    </source>
</evidence>
<dbReference type="GO" id="GO:0005789">
    <property type="term" value="C:endoplasmic reticulum membrane"/>
    <property type="evidence" value="ECO:0007669"/>
    <property type="project" value="UniProtKB-SubCell"/>
</dbReference>
<dbReference type="SUPFAM" id="SSF52540">
    <property type="entry name" value="P-loop containing nucleoside triphosphate hydrolases"/>
    <property type="match status" value="2"/>
</dbReference>
<dbReference type="GO" id="GO:0043139">
    <property type="term" value="F:5'-3' DNA helicase activity"/>
    <property type="evidence" value="ECO:0007669"/>
    <property type="project" value="UniProtKB-EC"/>
</dbReference>
<dbReference type="Pfam" id="PF05970">
    <property type="entry name" value="PIF1"/>
    <property type="match status" value="1"/>
</dbReference>
<keyword evidence="8 12" id="KW-0443">Lipid metabolism</keyword>
<keyword evidence="11" id="KW-0227">DNA damage</keyword>
<evidence type="ECO:0000256" key="12">
    <source>
        <dbReference type="RuleBase" id="RU368065"/>
    </source>
</evidence>
<proteinExistence type="inferred from homology"/>
<dbReference type="Proteomes" id="UP001331761">
    <property type="component" value="Unassembled WGS sequence"/>
</dbReference>
<evidence type="ECO:0000256" key="7">
    <source>
        <dbReference type="ARBA" id="ARBA00023055"/>
    </source>
</evidence>
<evidence type="ECO:0000256" key="13">
    <source>
        <dbReference type="SAM" id="MobiDB-lite"/>
    </source>
</evidence>
<feature type="region of interest" description="Disordered" evidence="13">
    <location>
        <begin position="177"/>
        <end position="208"/>
    </location>
</feature>
<feature type="transmembrane region" description="Helical" evidence="12">
    <location>
        <begin position="785"/>
        <end position="802"/>
    </location>
</feature>
<keyword evidence="11" id="KW-0547">Nucleotide-binding</keyword>
<feature type="domain" description="PIF1/LRR1 pleckstrin homology" evidence="16">
    <location>
        <begin position="17"/>
        <end position="122"/>
    </location>
</feature>
<keyword evidence="10" id="KW-0539">Nucleus</keyword>
<feature type="transmembrane region" description="Helical" evidence="12">
    <location>
        <begin position="758"/>
        <end position="779"/>
    </location>
</feature>
<comment type="similarity">
    <text evidence="2 12">Belongs to the ARV1 family.</text>
</comment>
<evidence type="ECO:0000313" key="17">
    <source>
        <dbReference type="EMBL" id="KAK5984105.1"/>
    </source>
</evidence>
<evidence type="ECO:0000259" key="15">
    <source>
        <dbReference type="Pfam" id="PF21530"/>
    </source>
</evidence>
<keyword evidence="4 12" id="KW-0812">Transmembrane</keyword>
<dbReference type="InterPro" id="IPR027417">
    <property type="entry name" value="P-loop_NTPase"/>
</dbReference>
<organism evidence="17 18">
    <name type="scientific">Trichostrongylus colubriformis</name>
    <name type="common">Black scour worm</name>
    <dbReference type="NCBI Taxonomy" id="6319"/>
    <lineage>
        <taxon>Eukaryota</taxon>
        <taxon>Metazoa</taxon>
        <taxon>Ecdysozoa</taxon>
        <taxon>Nematoda</taxon>
        <taxon>Chromadorea</taxon>
        <taxon>Rhabditida</taxon>
        <taxon>Rhabditina</taxon>
        <taxon>Rhabditomorpha</taxon>
        <taxon>Strongyloidea</taxon>
        <taxon>Trichostrongylidae</taxon>
        <taxon>Trichostrongylus</taxon>
    </lineage>
</organism>
<dbReference type="GO" id="GO:0005524">
    <property type="term" value="F:ATP binding"/>
    <property type="evidence" value="ECO:0007669"/>
    <property type="project" value="UniProtKB-KW"/>
</dbReference>
<evidence type="ECO:0000259" key="14">
    <source>
        <dbReference type="Pfam" id="PF05970"/>
    </source>
</evidence>
<dbReference type="InterPro" id="IPR010285">
    <property type="entry name" value="DNA_helicase_pif1-like_DEAD"/>
</dbReference>